<reference evidence="11 12" key="1">
    <citation type="submission" date="2019-08" db="EMBL/GenBank/DDBJ databases">
        <authorList>
            <person name="Alioto T."/>
            <person name="Alioto T."/>
            <person name="Gomez Garrido J."/>
        </authorList>
    </citation>
    <scope>NUCLEOTIDE SEQUENCE [LARGE SCALE GENOMIC DNA]</scope>
</reference>
<evidence type="ECO:0000256" key="7">
    <source>
        <dbReference type="ARBA" id="ARBA00059516"/>
    </source>
</evidence>
<evidence type="ECO:0000256" key="3">
    <source>
        <dbReference type="ARBA" id="ARBA00022723"/>
    </source>
</evidence>
<dbReference type="FunFam" id="1.20.1270.50:FF:000001">
    <property type="entry name" value="Alpha-mannosidase"/>
    <property type="match status" value="1"/>
</dbReference>
<dbReference type="SUPFAM" id="SSF88713">
    <property type="entry name" value="Glycoside hydrolase/deacetylase"/>
    <property type="match status" value="1"/>
</dbReference>
<dbReference type="InterPro" id="IPR027291">
    <property type="entry name" value="Glyco_hydro_38_N_sf"/>
</dbReference>
<dbReference type="SUPFAM" id="SSF74650">
    <property type="entry name" value="Galactose mutarotase-like"/>
    <property type="match status" value="1"/>
</dbReference>
<dbReference type="SMART" id="SM00872">
    <property type="entry name" value="Alpha-mann_mid"/>
    <property type="match status" value="1"/>
</dbReference>
<protein>
    <recommendedName>
        <fullName evidence="9">Alpha-mannosidase</fullName>
        <ecNumber evidence="9">3.2.1.-</ecNumber>
    </recommendedName>
</protein>
<keyword evidence="3 9" id="KW-0479">Metal-binding</keyword>
<dbReference type="InterPro" id="IPR050843">
    <property type="entry name" value="Glycosyl_Hydrlase_38"/>
</dbReference>
<dbReference type="Gene3D" id="2.70.98.30">
    <property type="entry name" value="Golgi alpha-mannosidase II, domain 4"/>
    <property type="match status" value="1"/>
</dbReference>
<dbReference type="InterPro" id="IPR011013">
    <property type="entry name" value="Gal_mutarotase_sf_dom"/>
</dbReference>
<dbReference type="GO" id="GO:0000139">
    <property type="term" value="C:Golgi membrane"/>
    <property type="evidence" value="ECO:0007669"/>
    <property type="project" value="TreeGrafter"/>
</dbReference>
<evidence type="ECO:0000313" key="12">
    <source>
        <dbReference type="Proteomes" id="UP000325440"/>
    </source>
</evidence>
<keyword evidence="12" id="KW-1185">Reference proteome</keyword>
<dbReference type="GO" id="GO:0030246">
    <property type="term" value="F:carbohydrate binding"/>
    <property type="evidence" value="ECO:0007669"/>
    <property type="project" value="InterPro"/>
</dbReference>
<dbReference type="InterPro" id="IPR028995">
    <property type="entry name" value="Glyco_hydro_57/38_cen_sf"/>
</dbReference>
<dbReference type="GO" id="GO:0004572">
    <property type="term" value="F:mannosyl-oligosaccharide 1,3-1,6-alpha-mannosidase activity"/>
    <property type="evidence" value="ECO:0007669"/>
    <property type="project" value="UniProtKB-EC"/>
</dbReference>
<dbReference type="Proteomes" id="UP000325440">
    <property type="component" value="Unassembled WGS sequence"/>
</dbReference>
<evidence type="ECO:0000256" key="9">
    <source>
        <dbReference type="RuleBase" id="RU361199"/>
    </source>
</evidence>
<evidence type="ECO:0000256" key="4">
    <source>
        <dbReference type="ARBA" id="ARBA00022801"/>
    </source>
</evidence>
<comment type="similarity">
    <text evidence="1 9">Belongs to the glycosyl hydrolase 38 family.</text>
</comment>
<dbReference type="AlphaFoldDB" id="A0A5E4MCM9"/>
<gene>
    <name evidence="11" type="ORF">CINCED_3A020872</name>
</gene>
<dbReference type="Gene3D" id="2.60.40.1180">
    <property type="entry name" value="Golgi alpha-mannosidase II"/>
    <property type="match status" value="1"/>
</dbReference>
<dbReference type="EC" id="3.2.1.-" evidence="9"/>
<evidence type="ECO:0000256" key="5">
    <source>
        <dbReference type="ARBA" id="ARBA00022833"/>
    </source>
</evidence>
<dbReference type="PANTHER" id="PTHR11607:SF70">
    <property type="entry name" value="ALPHA-MANNOSIDASE"/>
    <property type="match status" value="1"/>
</dbReference>
<comment type="subunit">
    <text evidence="2">Homodimer; disulfide-linked.</text>
</comment>
<evidence type="ECO:0000313" key="11">
    <source>
        <dbReference type="EMBL" id="VVC27642.1"/>
    </source>
</evidence>
<evidence type="ECO:0000256" key="6">
    <source>
        <dbReference type="ARBA" id="ARBA00023295"/>
    </source>
</evidence>
<dbReference type="Pfam" id="PF09261">
    <property type="entry name" value="Alpha-mann_mid"/>
    <property type="match status" value="1"/>
</dbReference>
<keyword evidence="5 9" id="KW-0862">Zinc</keyword>
<dbReference type="InterPro" id="IPR011330">
    <property type="entry name" value="Glyco_hydro/deAcase_b/a-brl"/>
</dbReference>
<evidence type="ECO:0000259" key="10">
    <source>
        <dbReference type="SMART" id="SM00872"/>
    </source>
</evidence>
<accession>A0A5E4MCM9</accession>
<name>A0A5E4MCM9_9HEMI</name>
<dbReference type="SUPFAM" id="SSF88688">
    <property type="entry name" value="Families 57/38 glycoside transferase middle domain"/>
    <property type="match status" value="1"/>
</dbReference>
<sequence>MNGGRVAKRLLAVALVLSTVVTLGVYYNGVYNGGGGGGGGGRMDDRPQRAAFSRRVPGEWPSAQPADAAALNDLANDVYSRTLSNRDKPKKKPVPAVAISATVDRDTCPELGLANTTIDTVSQFSRFEFQPYWVKSGEYWNDSFDERYKKFQAEVVNKKRLPLKIFVVPHSHNDPGWLRTFEGYYQIQTSKILNYMVEKMALFKNMTFIWSEISFFALWWESAHPTKKKVVQRLLAEGRLEITTGGWVMTDEATSHIYSMLDQLIEGHQWVKNNLGINIKTGWSVDPFGHGPTVPYLLKKSEVTGGTVIQRIHYTWKEWFARTQNGDFLWRQNWDRAGHTDTLVHNFPFDIYSIKASCGPHPQVCINFDFRKIPGEITDYSEIANFIDEQNIQQKADQLMEQYGRTASVSPYNVAMIPLGDDFRYDHDIEWDQQYTNYNKLFKFINANKERYHGAEVNFGTPSDFFKELRHRSDNKFPTLRGDFFVYSDVTQERPAYWSGYFTSRPYWKVLDRELEGNLRSTEILYTFAVNDAKRRKLQSAKLLERNYEKLMKARQNLALFQHHDAITGTSKAFVMNDYALKLFEGIQDCVSIQSYAVQCLLSKADDLGPAPSAKIVIPDSDRQTYDQPTYRLALNIDKSRPRNIVVFNPHGRQKTEPIKILVSEPNVRVVDTDGVVIRHQVNPVWNSNKTDEQPLGISKVCFELLFIAVLEPLSLTTFTVQKAPNPESLALVYCKNCAGNSMFKVKPMKLGDIQLENDHLQVLFDGKTGLMSSVVDKNTGITQHIDINFAAYQSAQFHSGAYLFMPDPNLRETEKKVLDDYPGPSTLIITSGPLSSEITVIYNLLTHTVRLYHSKGIEGKGLYVENVVDYGLPPKNRETELFMRLSSGINNGEPAVIYTDSNGFQMQKRVTVKRIGIEGNYFPVTSATYIEDEKRRLTVLVNHAQGVAGWEPGRIELMLDRRTLYDDAKGMGEGVVDNKMTLTKYWILLETVSDDNGFYKDHVSNPSLVASQLSETLLYPANVFVIEPETEHYLQPKRTLINKPMPCDVHLMNFRTMTDSIFQQFPSQSALMVLHRKGYDCRVDRGYRIPDCHLRQDKGVFDRGTEFAGFDNLKIAKTTLTGLHQLDTVERFDEVEASPMDLTVLNVTFPDI</sequence>
<dbReference type="Pfam" id="PF01074">
    <property type="entry name" value="Glyco_hydro_38N"/>
    <property type="match status" value="1"/>
</dbReference>
<dbReference type="PANTHER" id="PTHR11607">
    <property type="entry name" value="ALPHA-MANNOSIDASE"/>
    <property type="match status" value="1"/>
</dbReference>
<keyword evidence="4 9" id="KW-0378">Hydrolase</keyword>
<comment type="catalytic activity">
    <reaction evidence="8">
        <text>N(4)-{beta-D-GlcNAc-(1-&gt;2)-alpha-D-Man-(1-&gt;3)-[alpha-D-Man-(1-&gt;3)-[alpha-D-Man-(1-&gt;6)]-alpha-D-Man-(1-&gt;6)]-beta-D-Man-(1-&gt;4)-beta-D-GlcNAc-(1-&gt;4)-beta-D-GlcNAc}-L-asparaginyl-[protein] + 2 H2O = 2 alpha-D-mannopyranose + an N(4)-{beta-D-GlcNAc-(1-&gt;2)-alpha-D-Man-(1-&gt;3)-[alpha-D-Man-(1-&gt;6)]-beta-D-Man-(1-&gt;4)-beta-D-GlcNAc-(1-&gt;4)-beta-D-GlcNAc}-L-asparaginyl-[protein]</text>
        <dbReference type="Rhea" id="RHEA:56052"/>
        <dbReference type="Rhea" id="RHEA-COMP:14368"/>
        <dbReference type="Rhea" id="RHEA-COMP:14369"/>
        <dbReference type="ChEBI" id="CHEBI:15377"/>
        <dbReference type="ChEBI" id="CHEBI:28729"/>
        <dbReference type="ChEBI" id="CHEBI:60615"/>
        <dbReference type="ChEBI" id="CHEBI:60625"/>
        <dbReference type="EC" id="3.2.1.114"/>
    </reaction>
</comment>
<comment type="function">
    <text evidence="7">Catalyzes the first committed step in the biosynthesis of complex N-glycans. It controls conversion of high mannose to complex N-glycans; the final hydrolytic step in the N-glycan maturation pathway.</text>
</comment>
<dbReference type="InterPro" id="IPR013780">
    <property type="entry name" value="Glyco_hydro_b"/>
</dbReference>
<dbReference type="Pfam" id="PF07748">
    <property type="entry name" value="Glyco_hydro_38C"/>
    <property type="match status" value="1"/>
</dbReference>
<dbReference type="GO" id="GO:0046872">
    <property type="term" value="F:metal ion binding"/>
    <property type="evidence" value="ECO:0007669"/>
    <property type="project" value="UniProtKB-KW"/>
</dbReference>
<feature type="domain" description="Glycoside hydrolase family 38 central" evidence="10">
    <location>
        <begin position="496"/>
        <end position="583"/>
    </location>
</feature>
<dbReference type="InterPro" id="IPR037094">
    <property type="entry name" value="Glyco_hydro_38_cen_sf"/>
</dbReference>
<dbReference type="FunFam" id="3.20.110.10:FF:000007">
    <property type="entry name" value="Alpha-mannosidase"/>
    <property type="match status" value="1"/>
</dbReference>
<dbReference type="OrthoDB" id="10261055at2759"/>
<dbReference type="Gene3D" id="3.20.110.10">
    <property type="entry name" value="Glycoside hydrolase 38, N terminal domain"/>
    <property type="match status" value="1"/>
</dbReference>
<evidence type="ECO:0000256" key="8">
    <source>
        <dbReference type="ARBA" id="ARBA00093232"/>
    </source>
</evidence>
<evidence type="ECO:0000256" key="1">
    <source>
        <dbReference type="ARBA" id="ARBA00009792"/>
    </source>
</evidence>
<proteinExistence type="inferred from homology"/>
<dbReference type="GO" id="GO:0006491">
    <property type="term" value="P:N-glycan processing"/>
    <property type="evidence" value="ECO:0007669"/>
    <property type="project" value="TreeGrafter"/>
</dbReference>
<comment type="cofactor">
    <cofactor evidence="9">
        <name>Zn(2+)</name>
        <dbReference type="ChEBI" id="CHEBI:29105"/>
    </cofactor>
    <text evidence="9">Binds 1 zinc ion per subunit.</text>
</comment>
<evidence type="ECO:0000256" key="2">
    <source>
        <dbReference type="ARBA" id="ARBA00011748"/>
    </source>
</evidence>
<dbReference type="InterPro" id="IPR015341">
    <property type="entry name" value="Glyco_hydro_38_cen"/>
</dbReference>
<dbReference type="GO" id="GO:0006013">
    <property type="term" value="P:mannose metabolic process"/>
    <property type="evidence" value="ECO:0007669"/>
    <property type="project" value="InterPro"/>
</dbReference>
<dbReference type="EMBL" id="CABPRJ010000476">
    <property type="protein sequence ID" value="VVC27642.1"/>
    <property type="molecule type" value="Genomic_DNA"/>
</dbReference>
<dbReference type="InterPro" id="IPR011682">
    <property type="entry name" value="Glyco_hydro_38_C"/>
</dbReference>
<dbReference type="InterPro" id="IPR000602">
    <property type="entry name" value="Glyco_hydro_38_N"/>
</dbReference>
<keyword evidence="6 9" id="KW-0326">Glycosidase</keyword>
<organism evidence="11 12">
    <name type="scientific">Cinara cedri</name>
    <dbReference type="NCBI Taxonomy" id="506608"/>
    <lineage>
        <taxon>Eukaryota</taxon>
        <taxon>Metazoa</taxon>
        <taxon>Ecdysozoa</taxon>
        <taxon>Arthropoda</taxon>
        <taxon>Hexapoda</taxon>
        <taxon>Insecta</taxon>
        <taxon>Pterygota</taxon>
        <taxon>Neoptera</taxon>
        <taxon>Paraneoptera</taxon>
        <taxon>Hemiptera</taxon>
        <taxon>Sternorrhyncha</taxon>
        <taxon>Aphidomorpha</taxon>
        <taxon>Aphidoidea</taxon>
        <taxon>Aphididae</taxon>
        <taxon>Lachninae</taxon>
        <taxon>Cinara</taxon>
    </lineage>
</organism>
<dbReference type="Gene3D" id="1.20.1270.50">
    <property type="entry name" value="Glycoside hydrolase family 38, central domain"/>
    <property type="match status" value="1"/>
</dbReference>